<keyword evidence="3" id="KW-0560">Oxidoreductase</keyword>
<evidence type="ECO:0000256" key="3">
    <source>
        <dbReference type="ARBA" id="ARBA00023002"/>
    </source>
</evidence>
<comment type="similarity">
    <text evidence="1">Belongs to the aspartyl/asparaginyl beta-hydroxylase family.</text>
</comment>
<proteinExistence type="inferred from homology"/>
<dbReference type="OrthoDB" id="21665at2"/>
<feature type="domain" description="Aspartyl/asparaginy/proline hydroxylase" evidence="4">
    <location>
        <begin position="115"/>
        <end position="237"/>
    </location>
</feature>
<dbReference type="InterPro" id="IPR007803">
    <property type="entry name" value="Asp/Arg/Pro-Hydrxlase"/>
</dbReference>
<dbReference type="GO" id="GO:0051213">
    <property type="term" value="F:dioxygenase activity"/>
    <property type="evidence" value="ECO:0007669"/>
    <property type="project" value="UniProtKB-KW"/>
</dbReference>
<sequence>MPAHDLTALSTAWPAIIDTVERETGTKCDRFRKAVFHDRNYTPSTENVPVQNPLYMTVPGIEAKPWWSIEDFDDPYRKHLGTLSSLQQTFVGEFQTNAPQIDFDGPARTGYFGTNAGWRIFPFLNEASEPVPLASRIFPETARLLGDMRADDLVAKCHFSVLKPGAKIAVHCGAVNYELRLHYGLNIPKGDIALKVGGEARPWQNGVASIFDDTFPHEVWNNTDQDRHILHCRLLHPGLSADERRATYRINDLMNTVLQTAKVG</sequence>
<evidence type="ECO:0000313" key="5">
    <source>
        <dbReference type="EMBL" id="SNR75142.1"/>
    </source>
</evidence>
<evidence type="ECO:0000313" key="6">
    <source>
        <dbReference type="Proteomes" id="UP000198417"/>
    </source>
</evidence>
<dbReference type="EMBL" id="FZNN01000020">
    <property type="protein sequence ID" value="SNR75142.1"/>
    <property type="molecule type" value="Genomic_DNA"/>
</dbReference>
<dbReference type="GO" id="GO:0016020">
    <property type="term" value="C:membrane"/>
    <property type="evidence" value="ECO:0007669"/>
    <property type="project" value="TreeGrafter"/>
</dbReference>
<keyword evidence="2" id="KW-0223">Dioxygenase</keyword>
<evidence type="ECO:0000256" key="1">
    <source>
        <dbReference type="ARBA" id="ARBA00007730"/>
    </source>
</evidence>
<dbReference type="PANTHER" id="PTHR46332:SF5">
    <property type="entry name" value="ASPARTATE BETA-HYDROXYLASE DOMAIN CONTAINING 2"/>
    <property type="match status" value="1"/>
</dbReference>
<gene>
    <name evidence="5" type="ORF">SAMN06265370_12053</name>
</gene>
<evidence type="ECO:0000256" key="2">
    <source>
        <dbReference type="ARBA" id="ARBA00022964"/>
    </source>
</evidence>
<dbReference type="Pfam" id="PF05118">
    <property type="entry name" value="Asp_Arg_Hydrox"/>
    <property type="match status" value="1"/>
</dbReference>
<reference evidence="5 6" key="1">
    <citation type="submission" date="2017-06" db="EMBL/GenBank/DDBJ databases">
        <authorList>
            <person name="Kim H.J."/>
            <person name="Triplett B.A."/>
        </authorList>
    </citation>
    <scope>NUCLEOTIDE SEQUENCE [LARGE SCALE GENOMIC DNA]</scope>
    <source>
        <strain evidence="5 6">DSM 29052</strain>
    </source>
</reference>
<dbReference type="PANTHER" id="PTHR46332">
    <property type="entry name" value="ASPARTATE BETA-HYDROXYLASE DOMAIN-CONTAINING PROTEIN 2"/>
    <property type="match status" value="1"/>
</dbReference>
<dbReference type="InterPro" id="IPR027443">
    <property type="entry name" value="IPNS-like_sf"/>
</dbReference>
<dbReference type="RefSeq" id="WP_089272987.1">
    <property type="nucleotide sequence ID" value="NZ_FZNN01000020.1"/>
</dbReference>
<protein>
    <submittedName>
        <fullName evidence="5">Aspartyl/Asparaginyl beta-hydroxylase</fullName>
    </submittedName>
</protein>
<dbReference type="AlphaFoldDB" id="A0A238YW39"/>
<evidence type="ECO:0000259" key="4">
    <source>
        <dbReference type="Pfam" id="PF05118"/>
    </source>
</evidence>
<dbReference type="InterPro" id="IPR051821">
    <property type="entry name" value="Asp/Asn_beta-hydroxylase"/>
</dbReference>
<name>A0A238YW39_9RHOB</name>
<organism evidence="5 6">
    <name type="scientific">Puniceibacterium sediminis</name>
    <dbReference type="NCBI Taxonomy" id="1608407"/>
    <lineage>
        <taxon>Bacteria</taxon>
        <taxon>Pseudomonadati</taxon>
        <taxon>Pseudomonadota</taxon>
        <taxon>Alphaproteobacteria</taxon>
        <taxon>Rhodobacterales</taxon>
        <taxon>Paracoccaceae</taxon>
        <taxon>Puniceibacterium</taxon>
    </lineage>
</organism>
<keyword evidence="6" id="KW-1185">Reference proteome</keyword>
<accession>A0A238YW39</accession>
<dbReference type="Gene3D" id="2.60.120.330">
    <property type="entry name" value="B-lactam Antibiotic, Isopenicillin N Synthase, Chain"/>
    <property type="match status" value="1"/>
</dbReference>
<dbReference type="SUPFAM" id="SSF51197">
    <property type="entry name" value="Clavaminate synthase-like"/>
    <property type="match status" value="1"/>
</dbReference>
<dbReference type="Proteomes" id="UP000198417">
    <property type="component" value="Unassembled WGS sequence"/>
</dbReference>